<comment type="subcellular location">
    <subcellularLocation>
        <location evidence="1">Membrane</location>
        <topology evidence="1">Multi-pass membrane protein</topology>
    </subcellularLocation>
</comment>
<keyword evidence="5" id="KW-0046">Antibiotic resistance</keyword>
<dbReference type="EMBL" id="LR134476">
    <property type="protein sequence ID" value="VEI13455.1"/>
    <property type="molecule type" value="Genomic_DNA"/>
</dbReference>
<feature type="transmembrane region" description="Helical" evidence="6">
    <location>
        <begin position="174"/>
        <end position="197"/>
    </location>
</feature>
<evidence type="ECO:0000256" key="4">
    <source>
        <dbReference type="ARBA" id="ARBA00023136"/>
    </source>
</evidence>
<name>A0A448PET3_9ACTO</name>
<feature type="transmembrane region" description="Helical" evidence="6">
    <location>
        <begin position="136"/>
        <end position="162"/>
    </location>
</feature>
<dbReference type="PANTHER" id="PTHR43229:SF3">
    <property type="entry name" value="ABC-TYPE MULTIDRUG TRANSPORT SYSTEM, PERMEASE COMPONENT"/>
    <property type="match status" value="1"/>
</dbReference>
<accession>A0A448PET3</accession>
<feature type="domain" description="ABC-2 type transporter transmembrane" evidence="7">
    <location>
        <begin position="5"/>
        <end position="213"/>
    </location>
</feature>
<dbReference type="Pfam" id="PF01061">
    <property type="entry name" value="ABC2_membrane"/>
    <property type="match status" value="1"/>
</dbReference>
<evidence type="ECO:0000259" key="7">
    <source>
        <dbReference type="Pfam" id="PF01061"/>
    </source>
</evidence>
<dbReference type="InterPro" id="IPR013525">
    <property type="entry name" value="ABC2_TM"/>
</dbReference>
<dbReference type="PIRSF" id="PIRSF006648">
    <property type="entry name" value="DrrB"/>
    <property type="match status" value="1"/>
</dbReference>
<evidence type="ECO:0000256" key="6">
    <source>
        <dbReference type="SAM" id="Phobius"/>
    </source>
</evidence>
<evidence type="ECO:0000256" key="1">
    <source>
        <dbReference type="ARBA" id="ARBA00004141"/>
    </source>
</evidence>
<evidence type="ECO:0000256" key="2">
    <source>
        <dbReference type="ARBA" id="ARBA00022692"/>
    </source>
</evidence>
<proteinExistence type="predicted"/>
<dbReference type="GO" id="GO:0046677">
    <property type="term" value="P:response to antibiotic"/>
    <property type="evidence" value="ECO:0007669"/>
    <property type="project" value="UniProtKB-KW"/>
</dbReference>
<dbReference type="Proteomes" id="UP000269542">
    <property type="component" value="Chromosome"/>
</dbReference>
<evidence type="ECO:0000313" key="9">
    <source>
        <dbReference type="Proteomes" id="UP000269542"/>
    </source>
</evidence>
<gene>
    <name evidence="8" type="ORF">NCTC13354_01170</name>
</gene>
<dbReference type="InterPro" id="IPR051784">
    <property type="entry name" value="Nod_factor_ABC_transporter"/>
</dbReference>
<feature type="transmembrane region" description="Helical" evidence="6">
    <location>
        <begin position="21"/>
        <end position="43"/>
    </location>
</feature>
<reference evidence="8 9" key="1">
    <citation type="submission" date="2018-12" db="EMBL/GenBank/DDBJ databases">
        <authorList>
            <consortium name="Pathogen Informatics"/>
        </authorList>
    </citation>
    <scope>NUCLEOTIDE SEQUENCE [LARGE SCALE GENOMIC DNA]</scope>
    <source>
        <strain evidence="8 9">NCTC13354</strain>
    </source>
</reference>
<evidence type="ECO:0000256" key="5">
    <source>
        <dbReference type="ARBA" id="ARBA00023251"/>
    </source>
</evidence>
<dbReference type="GO" id="GO:0043190">
    <property type="term" value="C:ATP-binding cassette (ABC) transporter complex"/>
    <property type="evidence" value="ECO:0007669"/>
    <property type="project" value="InterPro"/>
</dbReference>
<dbReference type="KEGG" id="tbw:NCTC13354_01170"/>
<evidence type="ECO:0000256" key="3">
    <source>
        <dbReference type="ARBA" id="ARBA00022989"/>
    </source>
</evidence>
<keyword evidence="4 6" id="KW-0472">Membrane</keyword>
<evidence type="ECO:0000313" key="8">
    <source>
        <dbReference type="EMBL" id="VEI13455.1"/>
    </source>
</evidence>
<keyword evidence="9" id="KW-1185">Reference proteome</keyword>
<organism evidence="8 9">
    <name type="scientific">Trueperella bialowiezensis</name>
    <dbReference type="NCBI Taxonomy" id="312285"/>
    <lineage>
        <taxon>Bacteria</taxon>
        <taxon>Bacillati</taxon>
        <taxon>Actinomycetota</taxon>
        <taxon>Actinomycetes</taxon>
        <taxon>Actinomycetales</taxon>
        <taxon>Actinomycetaceae</taxon>
        <taxon>Trueperella</taxon>
    </lineage>
</organism>
<dbReference type="OrthoDB" id="9788252at2"/>
<keyword evidence="3 6" id="KW-1133">Transmembrane helix</keyword>
<sequence>MKRMVILTKYHVASLWNWRSVYLGRLVEPVAYFVFLVAGISAMVSDSFGTDYVRYALTGIFCLLAFRVFTFTVSDVSNDRKWGVYAIFTMQGGSPRAYLLTILAVDTLVFLVQSAILLLAYVGVSGWSITAPTLTAIIHNILVAVLVVWGWAGLGAAIGALVDSYSTRDMISTLTSLPIVLSAPLFYTLDSVPTYLYAIAKVNPLTYHVEWIREPSIENMCFAALWAVICYAVGAFALQRSDRVSSER</sequence>
<dbReference type="RefSeq" id="WP_126416567.1">
    <property type="nucleotide sequence ID" value="NZ_LR134476.1"/>
</dbReference>
<dbReference type="PANTHER" id="PTHR43229">
    <property type="entry name" value="NODULATION PROTEIN J"/>
    <property type="match status" value="1"/>
</dbReference>
<dbReference type="PRINTS" id="PR00164">
    <property type="entry name" value="ABC2TRNSPORT"/>
</dbReference>
<feature type="transmembrane region" description="Helical" evidence="6">
    <location>
        <begin position="217"/>
        <end position="238"/>
    </location>
</feature>
<feature type="transmembrane region" description="Helical" evidence="6">
    <location>
        <begin position="97"/>
        <end position="124"/>
    </location>
</feature>
<protein>
    <submittedName>
        <fullName evidence="8">Daunorubicin resistance ABC transporter membrane protein</fullName>
    </submittedName>
</protein>
<feature type="transmembrane region" description="Helical" evidence="6">
    <location>
        <begin position="55"/>
        <end position="76"/>
    </location>
</feature>
<dbReference type="AlphaFoldDB" id="A0A448PET3"/>
<dbReference type="InterPro" id="IPR000412">
    <property type="entry name" value="ABC_2_transport"/>
</dbReference>
<keyword evidence="2 6" id="KW-0812">Transmembrane</keyword>
<dbReference type="GO" id="GO:0140359">
    <property type="term" value="F:ABC-type transporter activity"/>
    <property type="evidence" value="ECO:0007669"/>
    <property type="project" value="InterPro"/>
</dbReference>